<dbReference type="PANTHER" id="PTHR22960">
    <property type="entry name" value="MOLYBDOPTERIN COFACTOR SYNTHESIS PROTEIN A"/>
    <property type="match status" value="1"/>
</dbReference>
<evidence type="ECO:0000256" key="3">
    <source>
        <dbReference type="ARBA" id="ARBA00012575"/>
    </source>
</evidence>
<evidence type="ECO:0000256" key="4">
    <source>
        <dbReference type="ARBA" id="ARBA00023150"/>
    </source>
</evidence>
<evidence type="ECO:0000256" key="2">
    <source>
        <dbReference type="ARBA" id="ARBA00005046"/>
    </source>
</evidence>
<dbReference type="Proteomes" id="UP001412067">
    <property type="component" value="Unassembled WGS sequence"/>
</dbReference>
<comment type="catalytic activity">
    <reaction evidence="1">
        <text>(8S)-3',8-cyclo-7,8-dihydroguanosine 5'-triphosphate = cyclic pyranopterin phosphate + diphosphate</text>
        <dbReference type="Rhea" id="RHEA:49580"/>
        <dbReference type="ChEBI" id="CHEBI:33019"/>
        <dbReference type="ChEBI" id="CHEBI:59648"/>
        <dbReference type="ChEBI" id="CHEBI:131766"/>
        <dbReference type="EC" id="4.6.1.17"/>
    </reaction>
</comment>
<keyword evidence="8" id="KW-1185">Reference proteome</keyword>
<dbReference type="InterPro" id="IPR002820">
    <property type="entry name" value="Mopterin_CF_biosynth-C_dom"/>
</dbReference>
<name>A0ABR2MUM8_9ASPA</name>
<reference evidence="7 8" key="1">
    <citation type="journal article" date="2022" name="Nat. Plants">
        <title>Genomes of leafy and leafless Platanthera orchids illuminate the evolution of mycoheterotrophy.</title>
        <authorList>
            <person name="Li M.H."/>
            <person name="Liu K.W."/>
            <person name="Li Z."/>
            <person name="Lu H.C."/>
            <person name="Ye Q.L."/>
            <person name="Zhang D."/>
            <person name="Wang J.Y."/>
            <person name="Li Y.F."/>
            <person name="Zhong Z.M."/>
            <person name="Liu X."/>
            <person name="Yu X."/>
            <person name="Liu D.K."/>
            <person name="Tu X.D."/>
            <person name="Liu B."/>
            <person name="Hao Y."/>
            <person name="Liao X.Y."/>
            <person name="Jiang Y.T."/>
            <person name="Sun W.H."/>
            <person name="Chen J."/>
            <person name="Chen Y.Q."/>
            <person name="Ai Y."/>
            <person name="Zhai J.W."/>
            <person name="Wu S.S."/>
            <person name="Zhou Z."/>
            <person name="Hsiao Y.Y."/>
            <person name="Wu W.L."/>
            <person name="Chen Y.Y."/>
            <person name="Lin Y.F."/>
            <person name="Hsu J.L."/>
            <person name="Li C.Y."/>
            <person name="Wang Z.W."/>
            <person name="Zhao X."/>
            <person name="Zhong W.Y."/>
            <person name="Ma X.K."/>
            <person name="Ma L."/>
            <person name="Huang J."/>
            <person name="Chen G.Z."/>
            <person name="Huang M.Z."/>
            <person name="Huang L."/>
            <person name="Peng D.H."/>
            <person name="Luo Y.B."/>
            <person name="Zou S.Q."/>
            <person name="Chen S.P."/>
            <person name="Lan S."/>
            <person name="Tsai W.C."/>
            <person name="Van de Peer Y."/>
            <person name="Liu Z.J."/>
        </authorList>
    </citation>
    <scope>NUCLEOTIDE SEQUENCE [LARGE SCALE GENOMIC DNA]</scope>
    <source>
        <strain evidence="7">Lor288</strain>
    </source>
</reference>
<dbReference type="NCBIfam" id="NF006870">
    <property type="entry name" value="PRK09364.1"/>
    <property type="match status" value="1"/>
</dbReference>
<dbReference type="Pfam" id="PF01967">
    <property type="entry name" value="MoaC"/>
    <property type="match status" value="1"/>
</dbReference>
<dbReference type="InterPro" id="IPR036522">
    <property type="entry name" value="MoaC_sf"/>
</dbReference>
<evidence type="ECO:0000313" key="8">
    <source>
        <dbReference type="Proteomes" id="UP001412067"/>
    </source>
</evidence>
<dbReference type="Gene3D" id="3.30.70.640">
    <property type="entry name" value="Molybdopterin cofactor biosynthesis C (MoaC) domain"/>
    <property type="match status" value="1"/>
</dbReference>
<proteinExistence type="predicted"/>
<comment type="caution">
    <text evidence="7">The sequence shown here is derived from an EMBL/GenBank/DDBJ whole genome shotgun (WGS) entry which is preliminary data.</text>
</comment>
<dbReference type="EMBL" id="JBBWWR010000004">
    <property type="protein sequence ID" value="KAK8967888.1"/>
    <property type="molecule type" value="Genomic_DNA"/>
</dbReference>
<organism evidence="7 8">
    <name type="scientific">Platanthera guangdongensis</name>
    <dbReference type="NCBI Taxonomy" id="2320717"/>
    <lineage>
        <taxon>Eukaryota</taxon>
        <taxon>Viridiplantae</taxon>
        <taxon>Streptophyta</taxon>
        <taxon>Embryophyta</taxon>
        <taxon>Tracheophyta</taxon>
        <taxon>Spermatophyta</taxon>
        <taxon>Magnoliopsida</taxon>
        <taxon>Liliopsida</taxon>
        <taxon>Asparagales</taxon>
        <taxon>Orchidaceae</taxon>
        <taxon>Orchidoideae</taxon>
        <taxon>Orchideae</taxon>
        <taxon>Orchidinae</taxon>
        <taxon>Platanthera</taxon>
    </lineage>
</organism>
<dbReference type="NCBIfam" id="TIGR00581">
    <property type="entry name" value="moaC"/>
    <property type="match status" value="1"/>
</dbReference>
<dbReference type="InterPro" id="IPR047594">
    <property type="entry name" value="MoaC_bact/euk"/>
</dbReference>
<keyword evidence="4" id="KW-0501">Molybdenum cofactor biosynthesis</keyword>
<comment type="pathway">
    <text evidence="2">Cofactor biosynthesis; molybdopterin biosynthesis.</text>
</comment>
<evidence type="ECO:0000256" key="5">
    <source>
        <dbReference type="ARBA" id="ARBA00023239"/>
    </source>
</evidence>
<dbReference type="InterPro" id="IPR050105">
    <property type="entry name" value="MoCo_biosynth_MoaA/MoaC"/>
</dbReference>
<protein>
    <recommendedName>
        <fullName evidence="3">cyclic pyranopterin monophosphate synthase</fullName>
        <ecNumber evidence="3">4.6.1.17</ecNumber>
    </recommendedName>
</protein>
<evidence type="ECO:0000313" key="7">
    <source>
        <dbReference type="EMBL" id="KAK8967888.1"/>
    </source>
</evidence>
<evidence type="ECO:0000256" key="1">
    <source>
        <dbReference type="ARBA" id="ARBA00001637"/>
    </source>
</evidence>
<dbReference type="EC" id="4.6.1.17" evidence="3"/>
<accession>A0ABR2MUM8</accession>
<dbReference type="SUPFAM" id="SSF55040">
    <property type="entry name" value="Molybdenum cofactor biosynthesis protein C, MoaC"/>
    <property type="match status" value="1"/>
</dbReference>
<keyword evidence="5" id="KW-0456">Lyase</keyword>
<evidence type="ECO:0000259" key="6">
    <source>
        <dbReference type="Pfam" id="PF01967"/>
    </source>
</evidence>
<sequence>MESIFGQSPSAGAISPSAGCGIDRLTVEETPGLPSSNEAQSSLSHVDGIGKAKMVDVSSKDHGKRIAAASCRVLLGQHAFSLVAANRIAKGDVLNVAKIAGIQGAKRTSDLVPLCHNISLDRVDVSLALNEDDYSVEIVGEVAATAKTGVEMEAMTAAAVAGLTVYDMCKAAAKDIRITDVRLEWKIGGKSGGWSRKQ</sequence>
<feature type="domain" description="Molybdopterin cofactor biosynthesis C (MoaC)" evidence="6">
    <location>
        <begin position="54"/>
        <end position="189"/>
    </location>
</feature>
<dbReference type="CDD" id="cd01420">
    <property type="entry name" value="MoaC_PE"/>
    <property type="match status" value="1"/>
</dbReference>
<gene>
    <name evidence="7" type="ORF">KSP40_PGU014549</name>
</gene>
<dbReference type="InterPro" id="IPR023045">
    <property type="entry name" value="MoaC"/>
</dbReference>